<dbReference type="Proteomes" id="UP000886829">
    <property type="component" value="Unassembled WGS sequence"/>
</dbReference>
<evidence type="ECO:0000256" key="1">
    <source>
        <dbReference type="SAM" id="MobiDB-lite"/>
    </source>
</evidence>
<comment type="caution">
    <text evidence="2">The sequence shown here is derived from an EMBL/GenBank/DDBJ whole genome shotgun (WGS) entry which is preliminary data.</text>
</comment>
<gene>
    <name evidence="2" type="ORF">H9850_06240</name>
</gene>
<accession>A0A9D2B0I3</accession>
<feature type="compositionally biased region" description="Low complexity" evidence="1">
    <location>
        <begin position="270"/>
        <end position="279"/>
    </location>
</feature>
<dbReference type="AlphaFoldDB" id="A0A9D2B0I3"/>
<feature type="region of interest" description="Disordered" evidence="1">
    <location>
        <begin position="270"/>
        <end position="311"/>
    </location>
</feature>
<sequence>MSNSWAQAQPKDLTIERSFSVSYIKVPPLCELDAFKTTCTRLVNYYARRFEREMVSHLNYLYDAQSEVTQSDLHYGRNRQKSVQHVTMSIYSQPNDPVLTMFSIFKQQIAGAKQQNLIVETINFEAETGKAIRFNQLFENAELAAMLCARAIEAKYSKYNSHLLPVVLSATELSPSNFIITPKGLRFFFAPGLVKPNTSVADSMLIRLELLQTAKPVAKWWAMKNDHAITAQERAALAASDLRDVINLEEDGADAPPVETMIARTRAEQDAQQAAAQLQEKSVTDAIAAPSSGNAVASELRSRGSRTVVHP</sequence>
<proteinExistence type="predicted"/>
<dbReference type="EMBL" id="DXEV01000121">
    <property type="protein sequence ID" value="HIX57052.1"/>
    <property type="molecule type" value="Genomic_DNA"/>
</dbReference>
<name>A0A9D2B0I3_9GAMM</name>
<reference evidence="2" key="2">
    <citation type="submission" date="2021-04" db="EMBL/GenBank/DDBJ databases">
        <authorList>
            <person name="Gilroy R."/>
        </authorList>
    </citation>
    <scope>NUCLEOTIDE SEQUENCE</scope>
    <source>
        <strain evidence="2">USASDec5-558</strain>
    </source>
</reference>
<evidence type="ECO:0000313" key="3">
    <source>
        <dbReference type="Proteomes" id="UP000886829"/>
    </source>
</evidence>
<reference evidence="2" key="1">
    <citation type="journal article" date="2021" name="PeerJ">
        <title>Extensive microbial diversity within the chicken gut microbiome revealed by metagenomics and culture.</title>
        <authorList>
            <person name="Gilroy R."/>
            <person name="Ravi A."/>
            <person name="Getino M."/>
            <person name="Pursley I."/>
            <person name="Horton D.L."/>
            <person name="Alikhan N.F."/>
            <person name="Baker D."/>
            <person name="Gharbi K."/>
            <person name="Hall N."/>
            <person name="Watson M."/>
            <person name="Adriaenssens E.M."/>
            <person name="Foster-Nyarko E."/>
            <person name="Jarju S."/>
            <person name="Secka A."/>
            <person name="Antonio M."/>
            <person name="Oren A."/>
            <person name="Chaudhuri R.R."/>
            <person name="La Ragione R."/>
            <person name="Hildebrand F."/>
            <person name="Pallen M.J."/>
        </authorList>
    </citation>
    <scope>NUCLEOTIDE SEQUENCE</scope>
    <source>
        <strain evidence="2">USASDec5-558</strain>
    </source>
</reference>
<organism evidence="2 3">
    <name type="scientific">Candidatus Anaerobiospirillum pullistercoris</name>
    <dbReference type="NCBI Taxonomy" id="2838452"/>
    <lineage>
        <taxon>Bacteria</taxon>
        <taxon>Pseudomonadati</taxon>
        <taxon>Pseudomonadota</taxon>
        <taxon>Gammaproteobacteria</taxon>
        <taxon>Aeromonadales</taxon>
        <taxon>Succinivibrionaceae</taxon>
        <taxon>Anaerobiospirillum</taxon>
    </lineage>
</organism>
<protein>
    <submittedName>
        <fullName evidence="2">Uncharacterized protein</fullName>
    </submittedName>
</protein>
<evidence type="ECO:0000313" key="2">
    <source>
        <dbReference type="EMBL" id="HIX57052.1"/>
    </source>
</evidence>